<keyword evidence="2" id="KW-1185">Reference proteome</keyword>
<dbReference type="AlphaFoldDB" id="A0A2J6TA82"/>
<evidence type="ECO:0000313" key="1">
    <source>
        <dbReference type="EMBL" id="PMD59930.1"/>
    </source>
</evidence>
<dbReference type="RefSeq" id="XP_024736834.1">
    <property type="nucleotide sequence ID" value="XM_024888568.1"/>
</dbReference>
<dbReference type="Proteomes" id="UP000235371">
    <property type="component" value="Unassembled WGS sequence"/>
</dbReference>
<sequence length="138" mass="15348">MVDTISKLGLVAKVGIILQEWVELGQCDGASETVPEGFWRTLVADRGPHGSPAPSRYSRAFLYYLRLSPTGNTNTNRLMAESEIEPSPAVNFVQRVHSVKRNRKLLVSETKKYEGLVPMTAEGEAVAAGYHEEQFELR</sequence>
<reference evidence="1" key="1">
    <citation type="submission" date="2016-04" db="EMBL/GenBank/DDBJ databases">
        <title>A degradative enzymes factory behind the ericoid mycorrhizal symbiosis.</title>
        <authorList>
            <consortium name="DOE Joint Genome Institute"/>
            <person name="Martino E."/>
            <person name="Morin E."/>
            <person name="Grelet G."/>
            <person name="Kuo A."/>
            <person name="Kohler A."/>
            <person name="Daghino S."/>
            <person name="Barry K."/>
            <person name="Choi C."/>
            <person name="Cichocki N."/>
            <person name="Clum A."/>
            <person name="Copeland A."/>
            <person name="Hainaut M."/>
            <person name="Haridas S."/>
            <person name="Labutti K."/>
            <person name="Lindquist E."/>
            <person name="Lipzen A."/>
            <person name="Khouja H.-R."/>
            <person name="Murat C."/>
            <person name="Ohm R."/>
            <person name="Olson A."/>
            <person name="Spatafora J."/>
            <person name="Veneault-Fourrey C."/>
            <person name="Henrissat B."/>
            <person name="Grigoriev I."/>
            <person name="Martin F."/>
            <person name="Perotto S."/>
        </authorList>
    </citation>
    <scope>NUCLEOTIDE SEQUENCE [LARGE SCALE GENOMIC DNA]</scope>
    <source>
        <strain evidence="1">E</strain>
    </source>
</reference>
<dbReference type="GeneID" id="36596644"/>
<dbReference type="OrthoDB" id="2157530at2759"/>
<proteinExistence type="predicted"/>
<organism evidence="1 2">
    <name type="scientific">Hyaloscypha bicolor E</name>
    <dbReference type="NCBI Taxonomy" id="1095630"/>
    <lineage>
        <taxon>Eukaryota</taxon>
        <taxon>Fungi</taxon>
        <taxon>Dikarya</taxon>
        <taxon>Ascomycota</taxon>
        <taxon>Pezizomycotina</taxon>
        <taxon>Leotiomycetes</taxon>
        <taxon>Helotiales</taxon>
        <taxon>Hyaloscyphaceae</taxon>
        <taxon>Hyaloscypha</taxon>
        <taxon>Hyaloscypha bicolor</taxon>
    </lineage>
</organism>
<evidence type="ECO:0000313" key="2">
    <source>
        <dbReference type="Proteomes" id="UP000235371"/>
    </source>
</evidence>
<accession>A0A2J6TA82</accession>
<dbReference type="STRING" id="1095630.A0A2J6TA82"/>
<name>A0A2J6TA82_9HELO</name>
<dbReference type="EMBL" id="KZ613803">
    <property type="protein sequence ID" value="PMD59930.1"/>
    <property type="molecule type" value="Genomic_DNA"/>
</dbReference>
<protein>
    <submittedName>
        <fullName evidence="1">Uncharacterized protein</fullName>
    </submittedName>
</protein>
<dbReference type="InParanoid" id="A0A2J6TA82"/>
<gene>
    <name evidence="1" type="ORF">K444DRAFT_722789</name>
</gene>